<evidence type="ECO:0000313" key="4">
    <source>
        <dbReference type="Proteomes" id="UP001500483"/>
    </source>
</evidence>
<accession>A0ABP6RKR9</accession>
<organism evidence="2 4">
    <name type="scientific">Saccharopolyspora gregorii</name>
    <dbReference type="NCBI Taxonomy" id="33914"/>
    <lineage>
        <taxon>Bacteria</taxon>
        <taxon>Bacillati</taxon>
        <taxon>Actinomycetota</taxon>
        <taxon>Actinomycetes</taxon>
        <taxon>Pseudonocardiales</taxon>
        <taxon>Pseudonocardiaceae</taxon>
        <taxon>Saccharopolyspora</taxon>
    </lineage>
</organism>
<evidence type="ECO:0000313" key="2">
    <source>
        <dbReference type="EMBL" id="GAA3354114.1"/>
    </source>
</evidence>
<reference evidence="2" key="1">
    <citation type="journal article" date="2014" name="Int. J. Syst. Evol. Microbiol.">
        <title>Complete genome of a new Firmicutes species belonging to the dominant human colonic microbiota ('Ruminococcus bicirculans') reveals two chromosomes and a selective capacity to utilize plant glucans.</title>
        <authorList>
            <consortium name="NISC Comparative Sequencing Program"/>
            <person name="Wegmann U."/>
            <person name="Louis P."/>
            <person name="Goesmann A."/>
            <person name="Henrissat B."/>
            <person name="Duncan S.H."/>
            <person name="Flint H.J."/>
        </authorList>
    </citation>
    <scope>NUCLEOTIDE SEQUENCE</scope>
    <source>
        <strain evidence="2">JCM 9687</strain>
    </source>
</reference>
<dbReference type="InterPro" id="IPR007278">
    <property type="entry name" value="DUF397"/>
</dbReference>
<dbReference type="EMBL" id="BAAAYK010000029">
    <property type="protein sequence ID" value="GAA3354114.1"/>
    <property type="molecule type" value="Genomic_DNA"/>
</dbReference>
<comment type="caution">
    <text evidence="2">The sequence shown here is derived from an EMBL/GenBank/DDBJ whole genome shotgun (WGS) entry which is preliminary data.</text>
</comment>
<proteinExistence type="predicted"/>
<protein>
    <recommendedName>
        <fullName evidence="1">DUF397 domain-containing protein</fullName>
    </recommendedName>
</protein>
<keyword evidence="4" id="KW-1185">Reference proteome</keyword>
<dbReference type="Pfam" id="PF04149">
    <property type="entry name" value="DUF397"/>
    <property type="match status" value="1"/>
</dbReference>
<dbReference type="Proteomes" id="UP001500483">
    <property type="component" value="Unassembled WGS sequence"/>
</dbReference>
<feature type="domain" description="DUF397" evidence="1">
    <location>
        <begin position="8"/>
        <end position="58"/>
    </location>
</feature>
<dbReference type="RefSeq" id="WP_344924569.1">
    <property type="nucleotide sequence ID" value="NZ_BAAAYK010000029.1"/>
</dbReference>
<sequence length="65" mass="6972">MTSEPLKGWRTSTRTSATQTCVEVGGEPGIAGVRDTKDREGGTLRIDSARWAAFLAAIGSGRYDR</sequence>
<name>A0ABP6RKR9_9PSEU</name>
<dbReference type="EMBL" id="BAAAYK010000038">
    <property type="protein sequence ID" value="GAA3364769.1"/>
    <property type="molecule type" value="Genomic_DNA"/>
</dbReference>
<reference evidence="2" key="3">
    <citation type="submission" date="2023-12" db="EMBL/GenBank/DDBJ databases">
        <authorList>
            <person name="Sun Q."/>
            <person name="Inoue M."/>
        </authorList>
    </citation>
    <scope>NUCLEOTIDE SEQUENCE</scope>
    <source>
        <strain evidence="2">JCM 9687</strain>
    </source>
</reference>
<gene>
    <name evidence="2" type="ORF">GCM10020366_09740</name>
    <name evidence="3" type="ORF">GCM10020366_61990</name>
</gene>
<evidence type="ECO:0000259" key="1">
    <source>
        <dbReference type="Pfam" id="PF04149"/>
    </source>
</evidence>
<evidence type="ECO:0000313" key="3">
    <source>
        <dbReference type="EMBL" id="GAA3364769.1"/>
    </source>
</evidence>
<reference evidence="4" key="2">
    <citation type="journal article" date="2019" name="Int. J. Syst. Evol. Microbiol.">
        <title>The Global Catalogue of Microorganisms (GCM) 10K type strain sequencing project: providing services to taxonomists for standard genome sequencing and annotation.</title>
        <authorList>
            <consortium name="The Broad Institute Genomics Platform"/>
            <consortium name="The Broad Institute Genome Sequencing Center for Infectious Disease"/>
            <person name="Wu L."/>
            <person name="Ma J."/>
        </authorList>
    </citation>
    <scope>NUCLEOTIDE SEQUENCE [LARGE SCALE GENOMIC DNA]</scope>
    <source>
        <strain evidence="4">JCM 9687</strain>
    </source>
</reference>